<evidence type="ECO:0000256" key="1">
    <source>
        <dbReference type="SAM" id="MobiDB-lite"/>
    </source>
</evidence>
<reference evidence="2 3" key="1">
    <citation type="submission" date="2020-08" db="EMBL/GenBank/DDBJ databases">
        <title>Genomic Encyclopedia of Type Strains, Phase IV (KMG-IV): sequencing the most valuable type-strain genomes for metagenomic binning, comparative biology and taxonomic classification.</title>
        <authorList>
            <person name="Goeker M."/>
        </authorList>
    </citation>
    <scope>NUCLEOTIDE SEQUENCE [LARGE SCALE GENOMIC DNA]</scope>
    <source>
        <strain evidence="2 3">DSM 26376</strain>
    </source>
</reference>
<proteinExistence type="predicted"/>
<protein>
    <recommendedName>
        <fullName evidence="4">DUF3606 domain-containing protein</fullName>
    </recommendedName>
</protein>
<evidence type="ECO:0000313" key="3">
    <source>
        <dbReference type="Proteomes" id="UP000550895"/>
    </source>
</evidence>
<gene>
    <name evidence="2" type="ORF">HNR26_002162</name>
</gene>
<dbReference type="Proteomes" id="UP000550895">
    <property type="component" value="Unassembled WGS sequence"/>
</dbReference>
<dbReference type="EMBL" id="JACHGA010000004">
    <property type="protein sequence ID" value="MBB5276110.1"/>
    <property type="molecule type" value="Genomic_DNA"/>
</dbReference>
<accession>A0A7W8HPX6</accession>
<dbReference type="AlphaFoldDB" id="A0A7W8HPX6"/>
<comment type="caution">
    <text evidence="2">The sequence shown here is derived from an EMBL/GenBank/DDBJ whole genome shotgun (WGS) entry which is preliminary data.</text>
</comment>
<keyword evidence="3" id="KW-1185">Reference proteome</keyword>
<name>A0A7W8HPX6_9HYPH</name>
<evidence type="ECO:0000313" key="2">
    <source>
        <dbReference type="EMBL" id="MBB5276110.1"/>
    </source>
</evidence>
<evidence type="ECO:0008006" key="4">
    <source>
        <dbReference type="Google" id="ProtNLM"/>
    </source>
</evidence>
<dbReference type="RefSeq" id="WP_167494937.1">
    <property type="nucleotide sequence ID" value="NZ_JACHGA010000004.1"/>
</dbReference>
<feature type="region of interest" description="Disordered" evidence="1">
    <location>
        <begin position="1"/>
        <end position="21"/>
    </location>
</feature>
<organism evidence="2 3">
    <name type="scientific">Rhizobium rosettiformans</name>
    <dbReference type="NCBI Taxonomy" id="1368430"/>
    <lineage>
        <taxon>Bacteria</taxon>
        <taxon>Pseudomonadati</taxon>
        <taxon>Pseudomonadota</taxon>
        <taxon>Alphaproteobacteria</taxon>
        <taxon>Hyphomicrobiales</taxon>
        <taxon>Rhizobiaceae</taxon>
        <taxon>Rhizobium/Agrobacterium group</taxon>
        <taxon>Rhizobium</taxon>
    </lineage>
</organism>
<sequence length="55" mass="5983">MADDTNKPAPAAPKGYEPIPFAKKHRISVEDAKAILAKHGDDRKAADKEGRRVSL</sequence>